<comment type="caution">
    <text evidence="5">The sequence shown here is derived from an EMBL/GenBank/DDBJ whole genome shotgun (WGS) entry which is preliminary data.</text>
</comment>
<gene>
    <name evidence="5" type="ORF">HRQ87_02350</name>
</gene>
<dbReference type="Proteomes" id="UP000777935">
    <property type="component" value="Unassembled WGS sequence"/>
</dbReference>
<dbReference type="PIRSF" id="PIRSF006232">
    <property type="entry name" value="Pirin"/>
    <property type="match status" value="1"/>
</dbReference>
<protein>
    <submittedName>
        <fullName evidence="5">Pirin family protein</fullName>
    </submittedName>
</protein>
<reference evidence="5 6" key="1">
    <citation type="submission" date="2020-06" db="EMBL/GenBank/DDBJ databases">
        <title>Sulfitobacter algicola sp. nov., isolated from green algae.</title>
        <authorList>
            <person name="Wang C."/>
        </authorList>
    </citation>
    <scope>NUCLEOTIDE SEQUENCE [LARGE SCALE GENOMIC DNA]</scope>
    <source>
        <strain evidence="5 6">1151</strain>
    </source>
</reference>
<evidence type="ECO:0000259" key="4">
    <source>
        <dbReference type="Pfam" id="PF17954"/>
    </source>
</evidence>
<dbReference type="Gene3D" id="2.60.120.10">
    <property type="entry name" value="Jelly Rolls"/>
    <property type="match status" value="2"/>
</dbReference>
<evidence type="ECO:0000256" key="1">
    <source>
        <dbReference type="ARBA" id="ARBA00008416"/>
    </source>
</evidence>
<name>A0ABX2ITM6_9RHOB</name>
<evidence type="ECO:0000256" key="2">
    <source>
        <dbReference type="RuleBase" id="RU003457"/>
    </source>
</evidence>
<dbReference type="InterPro" id="IPR011051">
    <property type="entry name" value="RmlC_Cupin_sf"/>
</dbReference>
<feature type="domain" description="Pirin N-terminal" evidence="3">
    <location>
        <begin position="12"/>
        <end position="119"/>
    </location>
</feature>
<dbReference type="InterPro" id="IPR041602">
    <property type="entry name" value="Quercetinase_C"/>
</dbReference>
<accession>A0ABX2ITM6</accession>
<dbReference type="InterPro" id="IPR014710">
    <property type="entry name" value="RmlC-like_jellyroll"/>
</dbReference>
<dbReference type="PANTHER" id="PTHR43212:SF3">
    <property type="entry name" value="QUERCETIN 2,3-DIOXYGENASE"/>
    <property type="match status" value="1"/>
</dbReference>
<keyword evidence="6" id="KW-1185">Reference proteome</keyword>
<dbReference type="SUPFAM" id="SSF51182">
    <property type="entry name" value="RmlC-like cupins"/>
    <property type="match status" value="1"/>
</dbReference>
<dbReference type="RefSeq" id="WP_174134800.1">
    <property type="nucleotide sequence ID" value="NZ_JABUFE010000001.1"/>
</dbReference>
<dbReference type="PANTHER" id="PTHR43212">
    <property type="entry name" value="QUERCETIN 2,3-DIOXYGENASE"/>
    <property type="match status" value="1"/>
</dbReference>
<dbReference type="Pfam" id="PF02678">
    <property type="entry name" value="Pirin"/>
    <property type="match status" value="1"/>
</dbReference>
<sequence length="232" mass="25461">MPMIHDKAVRGRTDMGWLDSFHTFSFGHFNDPARMGHRALRVINEDRVIPGAGFGTHPHADMDILTYVISGALRHEDSMGNGSIIRPGEVQHMSAGTGVMHSEMNASDTDPVHFLQIWIMPDKRGIKPSYDQRSIDQDAMRNQFGLIAGPMPQDDAIALASDTSLYVARLDDGQTATHSFAKGRAGFLQVTDGIVEVQGERFSAGDGLQFDDIDLLKVTAHSEAEILLFDLA</sequence>
<evidence type="ECO:0000313" key="5">
    <source>
        <dbReference type="EMBL" id="NSX53631.1"/>
    </source>
</evidence>
<organism evidence="5 6">
    <name type="scientific">Parasulfitobacter algicola</name>
    <dbReference type="NCBI Taxonomy" id="2614809"/>
    <lineage>
        <taxon>Bacteria</taxon>
        <taxon>Pseudomonadati</taxon>
        <taxon>Pseudomonadota</taxon>
        <taxon>Alphaproteobacteria</taxon>
        <taxon>Rhodobacterales</taxon>
        <taxon>Roseobacteraceae</taxon>
        <taxon>Parasulfitobacter</taxon>
    </lineage>
</organism>
<dbReference type="CDD" id="cd02910">
    <property type="entry name" value="cupin_Yhhw_N"/>
    <property type="match status" value="1"/>
</dbReference>
<evidence type="ECO:0000313" key="6">
    <source>
        <dbReference type="Proteomes" id="UP000777935"/>
    </source>
</evidence>
<proteinExistence type="inferred from homology"/>
<comment type="similarity">
    <text evidence="1 2">Belongs to the pirin family.</text>
</comment>
<feature type="domain" description="Quercetin 2,3-dioxygenase C-terminal cupin" evidence="4">
    <location>
        <begin position="146"/>
        <end position="231"/>
    </location>
</feature>
<dbReference type="Pfam" id="PF17954">
    <property type="entry name" value="Pirin_C_2"/>
    <property type="match status" value="1"/>
</dbReference>
<evidence type="ECO:0000259" key="3">
    <source>
        <dbReference type="Pfam" id="PF02678"/>
    </source>
</evidence>
<dbReference type="EMBL" id="JABUFE010000001">
    <property type="protein sequence ID" value="NSX53631.1"/>
    <property type="molecule type" value="Genomic_DNA"/>
</dbReference>
<dbReference type="InterPro" id="IPR012093">
    <property type="entry name" value="Pirin"/>
</dbReference>
<dbReference type="InterPro" id="IPR003829">
    <property type="entry name" value="Pirin_N_dom"/>
</dbReference>